<reference evidence="1 2" key="1">
    <citation type="submission" date="2019-05" db="EMBL/GenBank/DDBJ databases">
        <title>Another draft genome of Portunus trituberculatus and its Hox gene families provides insights of decapod evolution.</title>
        <authorList>
            <person name="Jeong J.-H."/>
            <person name="Song I."/>
            <person name="Kim S."/>
            <person name="Choi T."/>
            <person name="Kim D."/>
            <person name="Ryu S."/>
            <person name="Kim W."/>
        </authorList>
    </citation>
    <scope>NUCLEOTIDE SEQUENCE [LARGE SCALE GENOMIC DNA]</scope>
    <source>
        <tissue evidence="1">Muscle</tissue>
    </source>
</reference>
<protein>
    <submittedName>
        <fullName evidence="1">Uncharacterized protein</fullName>
    </submittedName>
</protein>
<dbReference type="EMBL" id="VSRR010071607">
    <property type="protein sequence ID" value="MPC86480.1"/>
    <property type="molecule type" value="Genomic_DNA"/>
</dbReference>
<comment type="caution">
    <text evidence="1">The sequence shown here is derived from an EMBL/GenBank/DDBJ whole genome shotgun (WGS) entry which is preliminary data.</text>
</comment>
<dbReference type="Proteomes" id="UP000324222">
    <property type="component" value="Unassembled WGS sequence"/>
</dbReference>
<sequence>MNQISEMQAKHTICLRNRNMSKMVYFSVF</sequence>
<gene>
    <name evidence="1" type="ORF">E2C01_081310</name>
</gene>
<proteinExistence type="predicted"/>
<accession>A0A5B7IPE8</accession>
<evidence type="ECO:0000313" key="1">
    <source>
        <dbReference type="EMBL" id="MPC86480.1"/>
    </source>
</evidence>
<evidence type="ECO:0000313" key="2">
    <source>
        <dbReference type="Proteomes" id="UP000324222"/>
    </source>
</evidence>
<organism evidence="1 2">
    <name type="scientific">Portunus trituberculatus</name>
    <name type="common">Swimming crab</name>
    <name type="synonym">Neptunus trituberculatus</name>
    <dbReference type="NCBI Taxonomy" id="210409"/>
    <lineage>
        <taxon>Eukaryota</taxon>
        <taxon>Metazoa</taxon>
        <taxon>Ecdysozoa</taxon>
        <taxon>Arthropoda</taxon>
        <taxon>Crustacea</taxon>
        <taxon>Multicrustacea</taxon>
        <taxon>Malacostraca</taxon>
        <taxon>Eumalacostraca</taxon>
        <taxon>Eucarida</taxon>
        <taxon>Decapoda</taxon>
        <taxon>Pleocyemata</taxon>
        <taxon>Brachyura</taxon>
        <taxon>Eubrachyura</taxon>
        <taxon>Portunoidea</taxon>
        <taxon>Portunidae</taxon>
        <taxon>Portuninae</taxon>
        <taxon>Portunus</taxon>
    </lineage>
</organism>
<dbReference type="AlphaFoldDB" id="A0A5B7IPE8"/>
<keyword evidence="2" id="KW-1185">Reference proteome</keyword>
<name>A0A5B7IPE8_PORTR</name>